<dbReference type="PANTHER" id="PTHR24148:SF73">
    <property type="entry name" value="HET DOMAIN PROTEIN (AFU_ORTHOLOGUE AFUA_8G01020)"/>
    <property type="match status" value="1"/>
</dbReference>
<accession>A0AAN7BH29</accession>
<dbReference type="PANTHER" id="PTHR24148">
    <property type="entry name" value="ANKYRIN REPEAT DOMAIN-CONTAINING PROTEIN 39 HOMOLOG-RELATED"/>
    <property type="match status" value="1"/>
</dbReference>
<evidence type="ECO:0000313" key="2">
    <source>
        <dbReference type="EMBL" id="KAK4223281.1"/>
    </source>
</evidence>
<proteinExistence type="predicted"/>
<comment type="caution">
    <text evidence="2">The sequence shown here is derived from an EMBL/GenBank/DDBJ whole genome shotgun (WGS) entry which is preliminary data.</text>
</comment>
<reference evidence="2" key="2">
    <citation type="submission" date="2023-05" db="EMBL/GenBank/DDBJ databases">
        <authorList>
            <consortium name="Lawrence Berkeley National Laboratory"/>
            <person name="Steindorff A."/>
            <person name="Hensen N."/>
            <person name="Bonometti L."/>
            <person name="Westerberg I."/>
            <person name="Brannstrom I.O."/>
            <person name="Guillou S."/>
            <person name="Cros-Aarteil S."/>
            <person name="Calhoun S."/>
            <person name="Haridas S."/>
            <person name="Kuo A."/>
            <person name="Mondo S."/>
            <person name="Pangilinan J."/>
            <person name="Riley R."/>
            <person name="Labutti K."/>
            <person name="Andreopoulos B."/>
            <person name="Lipzen A."/>
            <person name="Chen C."/>
            <person name="Yanf M."/>
            <person name="Daum C."/>
            <person name="Ng V."/>
            <person name="Clum A."/>
            <person name="Ohm R."/>
            <person name="Martin F."/>
            <person name="Silar P."/>
            <person name="Natvig D."/>
            <person name="Lalanne C."/>
            <person name="Gautier V."/>
            <person name="Ament-Velasquez S.L."/>
            <person name="Kruys A."/>
            <person name="Hutchinson M.I."/>
            <person name="Powell A.J."/>
            <person name="Barry K."/>
            <person name="Miller A.N."/>
            <person name="Grigoriev I.V."/>
            <person name="Debuchy R."/>
            <person name="Gladieux P."/>
            <person name="Thoren M.H."/>
            <person name="Johannesson H."/>
        </authorList>
    </citation>
    <scope>NUCLEOTIDE SEQUENCE</scope>
    <source>
        <strain evidence="2">CBS 990.96</strain>
    </source>
</reference>
<dbReference type="InterPro" id="IPR010730">
    <property type="entry name" value="HET"/>
</dbReference>
<dbReference type="InterPro" id="IPR052895">
    <property type="entry name" value="HetReg/Transcr_Mod"/>
</dbReference>
<protein>
    <submittedName>
        <fullName evidence="2">Heterokaryon incompatibility protein-domain-containing protein</fullName>
    </submittedName>
</protein>
<dbReference type="AlphaFoldDB" id="A0AAN7BH29"/>
<evidence type="ECO:0000259" key="1">
    <source>
        <dbReference type="Pfam" id="PF06985"/>
    </source>
</evidence>
<dbReference type="EMBL" id="MU865432">
    <property type="protein sequence ID" value="KAK4223281.1"/>
    <property type="molecule type" value="Genomic_DNA"/>
</dbReference>
<name>A0AAN7BH29_9PEZI</name>
<dbReference type="Pfam" id="PF06985">
    <property type="entry name" value="HET"/>
    <property type="match status" value="1"/>
</dbReference>
<dbReference type="Proteomes" id="UP001301958">
    <property type="component" value="Unassembled WGS sequence"/>
</dbReference>
<organism evidence="2 3">
    <name type="scientific">Podospora fimiseda</name>
    <dbReference type="NCBI Taxonomy" id="252190"/>
    <lineage>
        <taxon>Eukaryota</taxon>
        <taxon>Fungi</taxon>
        <taxon>Dikarya</taxon>
        <taxon>Ascomycota</taxon>
        <taxon>Pezizomycotina</taxon>
        <taxon>Sordariomycetes</taxon>
        <taxon>Sordariomycetidae</taxon>
        <taxon>Sordariales</taxon>
        <taxon>Podosporaceae</taxon>
        <taxon>Podospora</taxon>
    </lineage>
</organism>
<feature type="domain" description="Heterokaryon incompatibility" evidence="1">
    <location>
        <begin position="51"/>
        <end position="182"/>
    </location>
</feature>
<reference evidence="2" key="1">
    <citation type="journal article" date="2023" name="Mol. Phylogenet. Evol.">
        <title>Genome-scale phylogeny and comparative genomics of the fungal order Sordariales.</title>
        <authorList>
            <person name="Hensen N."/>
            <person name="Bonometti L."/>
            <person name="Westerberg I."/>
            <person name="Brannstrom I.O."/>
            <person name="Guillou S."/>
            <person name="Cros-Aarteil S."/>
            <person name="Calhoun S."/>
            <person name="Haridas S."/>
            <person name="Kuo A."/>
            <person name="Mondo S."/>
            <person name="Pangilinan J."/>
            <person name="Riley R."/>
            <person name="LaButti K."/>
            <person name="Andreopoulos B."/>
            <person name="Lipzen A."/>
            <person name="Chen C."/>
            <person name="Yan M."/>
            <person name="Daum C."/>
            <person name="Ng V."/>
            <person name="Clum A."/>
            <person name="Steindorff A."/>
            <person name="Ohm R.A."/>
            <person name="Martin F."/>
            <person name="Silar P."/>
            <person name="Natvig D.O."/>
            <person name="Lalanne C."/>
            <person name="Gautier V."/>
            <person name="Ament-Velasquez S.L."/>
            <person name="Kruys A."/>
            <person name="Hutchinson M.I."/>
            <person name="Powell A.J."/>
            <person name="Barry K."/>
            <person name="Miller A.N."/>
            <person name="Grigoriev I.V."/>
            <person name="Debuchy R."/>
            <person name="Gladieux P."/>
            <person name="Hiltunen Thoren M."/>
            <person name="Johannesson H."/>
        </authorList>
    </citation>
    <scope>NUCLEOTIDE SEQUENCE</scope>
    <source>
        <strain evidence="2">CBS 990.96</strain>
    </source>
</reference>
<feature type="non-terminal residue" evidence="2">
    <location>
        <position position="187"/>
    </location>
</feature>
<evidence type="ECO:0000313" key="3">
    <source>
        <dbReference type="Proteomes" id="UP001301958"/>
    </source>
</evidence>
<sequence>MEPVSDSVYQPLNTEKREIRLLRLHGLRPGDDSVIKCSIQHAVLYVNPPEYSAISYMWGDPGETKTLEISGTEVAIPKNAWEVLEAMCWRQELIWIDSVCINQNHIKERNHQVALMGDIYSSAERVYVWLGRGTERSLQVMDAIRQDGPHRLRTDGIKKLSRLGLIEIYDNAYWNRLWIVQEIVLGK</sequence>
<gene>
    <name evidence="2" type="ORF">QBC38DRAFT_373457</name>
</gene>
<keyword evidence="3" id="KW-1185">Reference proteome</keyword>